<feature type="compositionally biased region" description="Basic and acidic residues" evidence="1">
    <location>
        <begin position="232"/>
        <end position="250"/>
    </location>
</feature>
<feature type="compositionally biased region" description="Acidic residues" evidence="1">
    <location>
        <begin position="204"/>
        <end position="231"/>
    </location>
</feature>
<evidence type="ECO:0000256" key="1">
    <source>
        <dbReference type="SAM" id="MobiDB-lite"/>
    </source>
</evidence>
<dbReference type="GeneID" id="20305618"/>
<dbReference type="OMA" id="QNIPWSD"/>
<gene>
    <name evidence="2" type="ORF">HMPREF1120_00979</name>
</gene>
<evidence type="ECO:0000313" key="2">
    <source>
        <dbReference type="EMBL" id="EHY52770.1"/>
    </source>
</evidence>
<organism evidence="2 3">
    <name type="scientific">Exophiala dermatitidis (strain ATCC 34100 / CBS 525.76 / NIH/UT8656)</name>
    <name type="common">Black yeast</name>
    <name type="synonym">Wangiella dermatitidis</name>
    <dbReference type="NCBI Taxonomy" id="858893"/>
    <lineage>
        <taxon>Eukaryota</taxon>
        <taxon>Fungi</taxon>
        <taxon>Dikarya</taxon>
        <taxon>Ascomycota</taxon>
        <taxon>Pezizomycotina</taxon>
        <taxon>Eurotiomycetes</taxon>
        <taxon>Chaetothyriomycetidae</taxon>
        <taxon>Chaetothyriales</taxon>
        <taxon>Herpotrichiellaceae</taxon>
        <taxon>Exophiala</taxon>
    </lineage>
</organism>
<feature type="region of interest" description="Disordered" evidence="1">
    <location>
        <begin position="58"/>
        <end position="250"/>
    </location>
</feature>
<feature type="compositionally biased region" description="Acidic residues" evidence="1">
    <location>
        <begin position="110"/>
        <end position="127"/>
    </location>
</feature>
<name>H6BL22_EXODN</name>
<reference evidence="2" key="1">
    <citation type="submission" date="2011-07" db="EMBL/GenBank/DDBJ databases">
        <title>The Genome Sequence of Exophiala (Wangiella) dermatitidis NIH/UT8656.</title>
        <authorList>
            <consortium name="The Broad Institute Genome Sequencing Platform"/>
            <person name="Cuomo C."/>
            <person name="Wang Z."/>
            <person name="Hunicke-Smith S."/>
            <person name="Szanislo P.J."/>
            <person name="Earl A."/>
            <person name="Young S.K."/>
            <person name="Zeng Q."/>
            <person name="Gargeya S."/>
            <person name="Fitzgerald M."/>
            <person name="Haas B."/>
            <person name="Abouelleil A."/>
            <person name="Alvarado L."/>
            <person name="Arachchi H.M."/>
            <person name="Berlin A."/>
            <person name="Brown A."/>
            <person name="Chapman S.B."/>
            <person name="Chen Z."/>
            <person name="Dunbar C."/>
            <person name="Freedman E."/>
            <person name="Gearin G."/>
            <person name="Gellesch M."/>
            <person name="Goldberg J."/>
            <person name="Griggs A."/>
            <person name="Gujja S."/>
            <person name="Heiman D."/>
            <person name="Howarth C."/>
            <person name="Larson L."/>
            <person name="Lui A."/>
            <person name="MacDonald P.J.P."/>
            <person name="Montmayeur A."/>
            <person name="Murphy C."/>
            <person name="Neiman D."/>
            <person name="Pearson M."/>
            <person name="Priest M."/>
            <person name="Roberts A."/>
            <person name="Saif S."/>
            <person name="Shea T."/>
            <person name="Shenoy N."/>
            <person name="Sisk P."/>
            <person name="Stolte C."/>
            <person name="Sykes S."/>
            <person name="Wortman J."/>
            <person name="Nusbaum C."/>
            <person name="Birren B."/>
        </authorList>
    </citation>
    <scope>NUCLEOTIDE SEQUENCE</scope>
    <source>
        <strain evidence="2">NIH/UT8656</strain>
    </source>
</reference>
<dbReference type="InParanoid" id="H6BL22"/>
<dbReference type="Proteomes" id="UP000007304">
    <property type="component" value="Unassembled WGS sequence"/>
</dbReference>
<dbReference type="RefSeq" id="XP_009153231.1">
    <property type="nucleotide sequence ID" value="XM_009154983.1"/>
</dbReference>
<protein>
    <submittedName>
        <fullName evidence="2">Uncharacterized protein</fullName>
    </submittedName>
</protein>
<dbReference type="VEuPathDB" id="FungiDB:HMPREF1120_00979"/>
<evidence type="ECO:0000313" key="3">
    <source>
        <dbReference type="Proteomes" id="UP000007304"/>
    </source>
</evidence>
<keyword evidence="3" id="KW-1185">Reference proteome</keyword>
<dbReference type="AlphaFoldDB" id="H6BL22"/>
<sequence>MADKKIDDIHLLMYNLWQSTNTKTDYNALAALYPGVQVSALVQRVSRARRRIEASEAYRQQAAGRAGAGAANPALPVRGARKRKAASSGGQKAPKPSAPNQAGPVAAKVEEEDEEADDDDDDDDVEEPAPKRPARRRRVDDSAMTSDDEIDAILTANKARTGSDDEADNGAEHAAKRVKKDKKSPVWPRGANVHQRALQNIPWSDDDPADEDDDGDGDHDDDDDDDSDDDAGSIHHEEEPARPDSRCNPS</sequence>
<proteinExistence type="predicted"/>
<accession>H6BL22</accession>
<dbReference type="HOGENOM" id="CLU_1111409_0_0_1"/>
<feature type="compositionally biased region" description="Low complexity" evidence="1">
    <location>
        <begin position="58"/>
        <end position="71"/>
    </location>
</feature>
<dbReference type="EMBL" id="JH226130">
    <property type="protein sequence ID" value="EHY52770.1"/>
    <property type="molecule type" value="Genomic_DNA"/>
</dbReference>